<keyword evidence="8" id="KW-1185">Reference proteome</keyword>
<keyword evidence="5" id="KW-0503">Monooxygenase</keyword>
<proteinExistence type="inferred from homology"/>
<evidence type="ECO:0000256" key="2">
    <source>
        <dbReference type="ARBA" id="ARBA00022630"/>
    </source>
</evidence>
<feature type="region of interest" description="Disordered" evidence="6">
    <location>
        <begin position="368"/>
        <end position="389"/>
    </location>
</feature>
<dbReference type="PANTHER" id="PTHR13789">
    <property type="entry name" value="MONOOXYGENASE"/>
    <property type="match status" value="1"/>
</dbReference>
<dbReference type="PRINTS" id="PR00420">
    <property type="entry name" value="RNGMNOXGNASE"/>
</dbReference>
<dbReference type="GeneID" id="54361120"/>
<evidence type="ECO:0000256" key="1">
    <source>
        <dbReference type="ARBA" id="ARBA00007992"/>
    </source>
</evidence>
<evidence type="ECO:0000256" key="4">
    <source>
        <dbReference type="ARBA" id="ARBA00023002"/>
    </source>
</evidence>
<evidence type="ECO:0000256" key="3">
    <source>
        <dbReference type="ARBA" id="ARBA00022827"/>
    </source>
</evidence>
<sequence>MAVASLTDVGIVGAGVAGLSLAIYLRSIGLNVTVYEGQADNKAEYTNLWTLTPNGLRSAEALGVLPELQAVGVAYENINVLNGAKEPISKREVGSESKHGYSALSISQAQVVRALTARASTAGVTIHYEHVFASVVTASTSKDVSISFTNKSTATHGLLVGADGLNSAVRAHIAPTYKTSYMGSVALAASAARSTLVLPANSSLPLSIADPRGHVMFSPIGTESCSIAMAHAMEAPESGDWTALRQDKTFIQSVLDQKAAAWDSLVSDVVKDLDPVSLSLWPMLSGAPLESWVSDRVVLIGDAAHVLPPVGMLGGNLALEDALSLGTTLAKLVNAGSEGLHTGLKHWESRRMTRLARVAEVSKSFGKMSKQAGSPNAAPAAPPKPDNGWLYDFDAVRDLEVQA</sequence>
<keyword evidence="4" id="KW-0560">Oxidoreductase</keyword>
<evidence type="ECO:0000313" key="8">
    <source>
        <dbReference type="Proteomes" id="UP000504637"/>
    </source>
</evidence>
<reference evidence="9" key="2">
    <citation type="submission" date="2020-04" db="EMBL/GenBank/DDBJ databases">
        <authorList>
            <consortium name="NCBI Genome Project"/>
        </authorList>
    </citation>
    <scope>NUCLEOTIDE SEQUENCE</scope>
    <source>
        <strain evidence="9">CBS 342.82</strain>
    </source>
</reference>
<reference evidence="9" key="3">
    <citation type="submission" date="2025-08" db="UniProtKB">
        <authorList>
            <consortium name="RefSeq"/>
        </authorList>
    </citation>
    <scope>IDENTIFICATION</scope>
    <source>
        <strain evidence="9">CBS 342.82</strain>
    </source>
</reference>
<protein>
    <submittedName>
        <fullName evidence="9">FAD/NAD(P)-binding domain-containing protein</fullName>
    </submittedName>
</protein>
<dbReference type="GO" id="GO:0004497">
    <property type="term" value="F:monooxygenase activity"/>
    <property type="evidence" value="ECO:0007669"/>
    <property type="project" value="UniProtKB-KW"/>
</dbReference>
<gene>
    <name evidence="9" type="ORF">K489DRAFT_372231</name>
</gene>
<dbReference type="OrthoDB" id="16820at2759"/>
<feature type="domain" description="FAD-binding" evidence="7">
    <location>
        <begin position="7"/>
        <end position="342"/>
    </location>
</feature>
<dbReference type="Proteomes" id="UP000504637">
    <property type="component" value="Unplaced"/>
</dbReference>
<comment type="similarity">
    <text evidence="1">Belongs to the paxM FAD-dependent monooxygenase family.</text>
</comment>
<dbReference type="InterPro" id="IPR036188">
    <property type="entry name" value="FAD/NAD-bd_sf"/>
</dbReference>
<dbReference type="GO" id="GO:0071949">
    <property type="term" value="F:FAD binding"/>
    <property type="evidence" value="ECO:0007669"/>
    <property type="project" value="InterPro"/>
</dbReference>
<dbReference type="Gene3D" id="3.50.50.60">
    <property type="entry name" value="FAD/NAD(P)-binding domain"/>
    <property type="match status" value="1"/>
</dbReference>
<reference evidence="9" key="1">
    <citation type="submission" date="2020-01" db="EMBL/GenBank/DDBJ databases">
        <authorList>
            <consortium name="DOE Joint Genome Institute"/>
            <person name="Haridas S."/>
            <person name="Albert R."/>
            <person name="Binder M."/>
            <person name="Bloem J."/>
            <person name="Labutti K."/>
            <person name="Salamov A."/>
            <person name="Andreopoulos B."/>
            <person name="Baker S.E."/>
            <person name="Barry K."/>
            <person name="Bills G."/>
            <person name="Bluhm B.H."/>
            <person name="Cannon C."/>
            <person name="Castanera R."/>
            <person name="Culley D.E."/>
            <person name="Daum C."/>
            <person name="Ezra D."/>
            <person name="Gonzalez J.B."/>
            <person name="Henrissat B."/>
            <person name="Kuo A."/>
            <person name="Liang C."/>
            <person name="Lipzen A."/>
            <person name="Lutzoni F."/>
            <person name="Magnuson J."/>
            <person name="Mondo S."/>
            <person name="Nolan M."/>
            <person name="Ohm R."/>
            <person name="Pangilinan J."/>
            <person name="Park H.-J."/>
            <person name="Ramirez L."/>
            <person name="Alfaro M."/>
            <person name="Sun H."/>
            <person name="Tritt A."/>
            <person name="Yoshinaga Y."/>
            <person name="Zwiers L.-H."/>
            <person name="Turgeon B.G."/>
            <person name="Goodwin S.B."/>
            <person name="Spatafora J.W."/>
            <person name="Crous P.W."/>
            <person name="Grigoriev I.V."/>
        </authorList>
    </citation>
    <scope>NUCLEOTIDE SEQUENCE</scope>
    <source>
        <strain evidence="9">CBS 342.82</strain>
    </source>
</reference>
<evidence type="ECO:0000256" key="5">
    <source>
        <dbReference type="ARBA" id="ARBA00023033"/>
    </source>
</evidence>
<evidence type="ECO:0000259" key="7">
    <source>
        <dbReference type="Pfam" id="PF01494"/>
    </source>
</evidence>
<dbReference type="InterPro" id="IPR002938">
    <property type="entry name" value="FAD-bd"/>
</dbReference>
<dbReference type="PANTHER" id="PTHR13789:SF316">
    <property type="entry name" value="FAD-BINDING DOMAIN-CONTAINING PROTEIN"/>
    <property type="match status" value="1"/>
</dbReference>
<keyword evidence="2" id="KW-0285">Flavoprotein</keyword>
<keyword evidence="3" id="KW-0274">FAD</keyword>
<name>A0A6J3LZY3_9PEZI</name>
<evidence type="ECO:0000313" key="9">
    <source>
        <dbReference type="RefSeq" id="XP_033458352.1"/>
    </source>
</evidence>
<accession>A0A6J3LZY3</accession>
<dbReference type="Pfam" id="PF01494">
    <property type="entry name" value="FAD_binding_3"/>
    <property type="match status" value="1"/>
</dbReference>
<dbReference type="AlphaFoldDB" id="A0A6J3LZY3"/>
<dbReference type="InterPro" id="IPR050493">
    <property type="entry name" value="FAD-dep_Monooxygenase_BioMet"/>
</dbReference>
<organism evidence="9">
    <name type="scientific">Dissoconium aciculare CBS 342.82</name>
    <dbReference type="NCBI Taxonomy" id="1314786"/>
    <lineage>
        <taxon>Eukaryota</taxon>
        <taxon>Fungi</taxon>
        <taxon>Dikarya</taxon>
        <taxon>Ascomycota</taxon>
        <taxon>Pezizomycotina</taxon>
        <taxon>Dothideomycetes</taxon>
        <taxon>Dothideomycetidae</taxon>
        <taxon>Mycosphaerellales</taxon>
        <taxon>Dissoconiaceae</taxon>
        <taxon>Dissoconium</taxon>
    </lineage>
</organism>
<dbReference type="RefSeq" id="XP_033458352.1">
    <property type="nucleotide sequence ID" value="XM_033603320.1"/>
</dbReference>
<evidence type="ECO:0000256" key="6">
    <source>
        <dbReference type="SAM" id="MobiDB-lite"/>
    </source>
</evidence>
<dbReference type="SUPFAM" id="SSF51905">
    <property type="entry name" value="FAD/NAD(P)-binding domain"/>
    <property type="match status" value="1"/>
</dbReference>